<proteinExistence type="predicted"/>
<comment type="caution">
    <text evidence="1">The sequence shown here is derived from an EMBL/GenBank/DDBJ whole genome shotgun (WGS) entry which is preliminary data.</text>
</comment>
<evidence type="ECO:0000313" key="2">
    <source>
        <dbReference type="Proteomes" id="UP001500968"/>
    </source>
</evidence>
<dbReference type="EMBL" id="BAABCR010000013">
    <property type="protein sequence ID" value="GAA4027199.1"/>
    <property type="molecule type" value="Genomic_DNA"/>
</dbReference>
<gene>
    <name evidence="1" type="ORF">GCM10022386_08210</name>
</gene>
<dbReference type="Proteomes" id="UP001500968">
    <property type="component" value="Unassembled WGS sequence"/>
</dbReference>
<dbReference type="RefSeq" id="WP_324690454.1">
    <property type="nucleotide sequence ID" value="NZ_BAABCR010000013.1"/>
</dbReference>
<sequence>MSIAFSHNELFTKAQLYIERAHDEEREGDLYPFWLSLSLEFIIRSTLAKIHPALLAETPNSNDFKSLLYAFGFEVTNQPKSISITTAINRLGEIINDFTQNEQKQAALIINERNTELHSGLKGFQEFPVKIWISDYYRINNILLNHQGLNLIDLFGEQEAKAASIMIQEDDAKIKKMVIDRIEAYKKVYSELSEEELTKRKEISEKELRKFLKHTLKPNCPCCGNEALLTGEQVSVSSAKIIDGELKEEVRYLPAKLACFSCGLKIDGYQQLKIVGLSDVFTNYEYPDPVEYLGIDAENYVDIDELVERRMSEYYDGGYNDE</sequence>
<reference evidence="2" key="1">
    <citation type="journal article" date="2019" name="Int. J. Syst. Evol. Microbiol.">
        <title>The Global Catalogue of Microorganisms (GCM) 10K type strain sequencing project: providing services to taxonomists for standard genome sequencing and annotation.</title>
        <authorList>
            <consortium name="The Broad Institute Genomics Platform"/>
            <consortium name="The Broad Institute Genome Sequencing Center for Infectious Disease"/>
            <person name="Wu L."/>
            <person name="Ma J."/>
        </authorList>
    </citation>
    <scope>NUCLEOTIDE SEQUENCE [LARGE SCALE GENOMIC DNA]</scope>
    <source>
        <strain evidence="2">JCM 17064</strain>
    </source>
</reference>
<keyword evidence="2" id="KW-1185">Reference proteome</keyword>
<evidence type="ECO:0008006" key="3">
    <source>
        <dbReference type="Google" id="ProtNLM"/>
    </source>
</evidence>
<evidence type="ECO:0000313" key="1">
    <source>
        <dbReference type="EMBL" id="GAA4027199.1"/>
    </source>
</evidence>
<accession>A0ABP7TJD8</accession>
<organism evidence="1 2">
    <name type="scientific">Flavobacterium cheonhonense</name>
    <dbReference type="NCBI Taxonomy" id="706185"/>
    <lineage>
        <taxon>Bacteria</taxon>
        <taxon>Pseudomonadati</taxon>
        <taxon>Bacteroidota</taxon>
        <taxon>Flavobacteriia</taxon>
        <taxon>Flavobacteriales</taxon>
        <taxon>Flavobacteriaceae</taxon>
        <taxon>Flavobacterium</taxon>
    </lineage>
</organism>
<name>A0ABP7TJD8_9FLAO</name>
<protein>
    <recommendedName>
        <fullName evidence="3">HEPN domain-containing protein</fullName>
    </recommendedName>
</protein>